<evidence type="ECO:0000313" key="12">
    <source>
        <dbReference type="Proteomes" id="UP001176940"/>
    </source>
</evidence>
<dbReference type="Pfam" id="PF05914">
    <property type="entry name" value="RIB43A"/>
    <property type="match status" value="1"/>
</dbReference>
<feature type="compositionally biased region" description="Low complexity" evidence="10">
    <location>
        <begin position="310"/>
        <end position="323"/>
    </location>
</feature>
<dbReference type="PANTHER" id="PTHR14517">
    <property type="entry name" value="RIB43A-RELATED"/>
    <property type="match status" value="1"/>
</dbReference>
<evidence type="ECO:0000256" key="9">
    <source>
        <dbReference type="ARBA" id="ARBA00046435"/>
    </source>
</evidence>
<keyword evidence="7" id="KW-0206">Cytoskeleton</keyword>
<evidence type="ECO:0000313" key="11">
    <source>
        <dbReference type="EMBL" id="CAJ0939942.1"/>
    </source>
</evidence>
<dbReference type="PANTHER" id="PTHR14517:SF10">
    <property type="entry name" value="RIB43A-LIKE WITH COILED-COILS PROTEIN 2"/>
    <property type="match status" value="1"/>
</dbReference>
<keyword evidence="8" id="KW-0966">Cell projection</keyword>
<evidence type="ECO:0000256" key="5">
    <source>
        <dbReference type="ARBA" id="ARBA00023054"/>
    </source>
</evidence>
<evidence type="ECO:0000256" key="2">
    <source>
        <dbReference type="ARBA" id="ARBA00006875"/>
    </source>
</evidence>
<evidence type="ECO:0000256" key="1">
    <source>
        <dbReference type="ARBA" id="ARBA00004611"/>
    </source>
</evidence>
<evidence type="ECO:0000256" key="6">
    <source>
        <dbReference type="ARBA" id="ARBA00023069"/>
    </source>
</evidence>
<protein>
    <submittedName>
        <fullName evidence="11">Uncharacterized protein</fullName>
    </submittedName>
</protein>
<accession>A0ABN9LFP6</accession>
<keyword evidence="4" id="KW-0282">Flagellum</keyword>
<feature type="region of interest" description="Disordered" evidence="10">
    <location>
        <begin position="306"/>
        <end position="334"/>
    </location>
</feature>
<organism evidence="11 12">
    <name type="scientific">Ranitomeya imitator</name>
    <name type="common">mimic poison frog</name>
    <dbReference type="NCBI Taxonomy" id="111125"/>
    <lineage>
        <taxon>Eukaryota</taxon>
        <taxon>Metazoa</taxon>
        <taxon>Chordata</taxon>
        <taxon>Craniata</taxon>
        <taxon>Vertebrata</taxon>
        <taxon>Euteleostomi</taxon>
        <taxon>Amphibia</taxon>
        <taxon>Batrachia</taxon>
        <taxon>Anura</taxon>
        <taxon>Neobatrachia</taxon>
        <taxon>Hyloidea</taxon>
        <taxon>Dendrobatidae</taxon>
        <taxon>Dendrobatinae</taxon>
        <taxon>Ranitomeya</taxon>
    </lineage>
</organism>
<comment type="subunit">
    <text evidence="9">Microtubule inner protein component of sperm flagellar doublet microtubules.</text>
</comment>
<evidence type="ECO:0000256" key="7">
    <source>
        <dbReference type="ARBA" id="ARBA00023212"/>
    </source>
</evidence>
<keyword evidence="6" id="KW-0969">Cilium</keyword>
<evidence type="ECO:0000256" key="4">
    <source>
        <dbReference type="ARBA" id="ARBA00022846"/>
    </source>
</evidence>
<keyword evidence="12" id="KW-1185">Reference proteome</keyword>
<reference evidence="11" key="1">
    <citation type="submission" date="2023-07" db="EMBL/GenBank/DDBJ databases">
        <authorList>
            <person name="Stuckert A."/>
        </authorList>
    </citation>
    <scope>NUCLEOTIDE SEQUENCE</scope>
</reference>
<evidence type="ECO:0000256" key="8">
    <source>
        <dbReference type="ARBA" id="ARBA00023273"/>
    </source>
</evidence>
<comment type="similarity">
    <text evidence="2">Belongs to the RIB43A family.</text>
</comment>
<sequence length="334" mass="38356">MILEKVFSLPSSSQYTRCTLAVEDTGCPMLAPWMSSRAHFTLRLAVLSPITKLMASIKLDFPELTKKQFITSAKTGTKKKYRLLDFCRFFGSLVSSLPLRRQLREDQWGTPPVERGGGGSARMRRHSYRKYPTPSNRVLGFQGDVMLLSERREKGDMFEQDRAEAAVLQRRRHAEQQRQSRVFDTRARTIGVDSEALDSQVHDKKIQKEIEDKRQEAFDAQMVQNDQTLRLLDQRQKDDIRNLNAAINEFRLQYQKKEDRREYDLYDPLALKKDLPPRVSDDDPRCGVSGVQRLMGEDLTEKIRKKRTAKAAPRMVPPAAARVGQSLGGPEVCR</sequence>
<gene>
    <name evidence="11" type="ORF">RIMI_LOCUS8197031</name>
</gene>
<proteinExistence type="inferred from homology"/>
<comment type="subcellular location">
    <subcellularLocation>
        <location evidence="1">Cytoplasm</location>
        <location evidence="1">Cytoskeleton</location>
        <location evidence="1">Flagellum axoneme</location>
    </subcellularLocation>
</comment>
<evidence type="ECO:0000256" key="10">
    <source>
        <dbReference type="SAM" id="MobiDB-lite"/>
    </source>
</evidence>
<comment type="caution">
    <text evidence="11">The sequence shown here is derived from an EMBL/GenBank/DDBJ whole genome shotgun (WGS) entry which is preliminary data.</text>
</comment>
<keyword evidence="5" id="KW-0175">Coiled coil</keyword>
<evidence type="ECO:0000256" key="3">
    <source>
        <dbReference type="ARBA" id="ARBA00022490"/>
    </source>
</evidence>
<name>A0ABN9LFP6_9NEOB</name>
<dbReference type="Proteomes" id="UP001176940">
    <property type="component" value="Unassembled WGS sequence"/>
</dbReference>
<dbReference type="EMBL" id="CAUEEQ010016082">
    <property type="protein sequence ID" value="CAJ0939942.1"/>
    <property type="molecule type" value="Genomic_DNA"/>
</dbReference>
<keyword evidence="3" id="KW-0963">Cytoplasm</keyword>
<dbReference type="InterPro" id="IPR008805">
    <property type="entry name" value="RIB43A"/>
</dbReference>